<reference evidence="1" key="1">
    <citation type="journal article" date="2019" name="bioRxiv">
        <title>The Genome of the Zebra Mussel, Dreissena polymorpha: A Resource for Invasive Species Research.</title>
        <authorList>
            <person name="McCartney M.A."/>
            <person name="Auch B."/>
            <person name="Kono T."/>
            <person name="Mallez S."/>
            <person name="Zhang Y."/>
            <person name="Obille A."/>
            <person name="Becker A."/>
            <person name="Abrahante J.E."/>
            <person name="Garbe J."/>
            <person name="Badalamenti J.P."/>
            <person name="Herman A."/>
            <person name="Mangelson H."/>
            <person name="Liachko I."/>
            <person name="Sullivan S."/>
            <person name="Sone E.D."/>
            <person name="Koren S."/>
            <person name="Silverstein K.A.T."/>
            <person name="Beckman K.B."/>
            <person name="Gohl D.M."/>
        </authorList>
    </citation>
    <scope>NUCLEOTIDE SEQUENCE</scope>
    <source>
        <strain evidence="1">Duluth1</strain>
        <tissue evidence="1">Whole animal</tissue>
    </source>
</reference>
<protein>
    <submittedName>
        <fullName evidence="1">Uncharacterized protein</fullName>
    </submittedName>
</protein>
<dbReference type="Proteomes" id="UP000828390">
    <property type="component" value="Unassembled WGS sequence"/>
</dbReference>
<dbReference type="AlphaFoldDB" id="A0A9D4IUI7"/>
<name>A0A9D4IUI7_DREPO</name>
<sequence>MPPFYGGIDSAENPLRNDICLCDAHGICAQNWDSVYDGSPMDSQSCHRKNYQRPLEAVYMDYQEQ</sequence>
<evidence type="ECO:0000313" key="2">
    <source>
        <dbReference type="Proteomes" id="UP000828390"/>
    </source>
</evidence>
<evidence type="ECO:0000313" key="1">
    <source>
        <dbReference type="EMBL" id="KAH3788706.1"/>
    </source>
</evidence>
<reference evidence="1" key="2">
    <citation type="submission" date="2020-11" db="EMBL/GenBank/DDBJ databases">
        <authorList>
            <person name="McCartney M.A."/>
            <person name="Auch B."/>
            <person name="Kono T."/>
            <person name="Mallez S."/>
            <person name="Becker A."/>
            <person name="Gohl D.M."/>
            <person name="Silverstein K.A.T."/>
            <person name="Koren S."/>
            <person name="Bechman K.B."/>
            <person name="Herman A."/>
            <person name="Abrahante J.E."/>
            <person name="Garbe J."/>
        </authorList>
    </citation>
    <scope>NUCLEOTIDE SEQUENCE</scope>
    <source>
        <strain evidence="1">Duluth1</strain>
        <tissue evidence="1">Whole animal</tissue>
    </source>
</reference>
<gene>
    <name evidence="1" type="ORF">DPMN_166854</name>
</gene>
<keyword evidence="2" id="KW-1185">Reference proteome</keyword>
<accession>A0A9D4IUI7</accession>
<dbReference type="EMBL" id="JAIWYP010000008">
    <property type="protein sequence ID" value="KAH3788706.1"/>
    <property type="molecule type" value="Genomic_DNA"/>
</dbReference>
<comment type="caution">
    <text evidence="1">The sequence shown here is derived from an EMBL/GenBank/DDBJ whole genome shotgun (WGS) entry which is preliminary data.</text>
</comment>
<organism evidence="1 2">
    <name type="scientific">Dreissena polymorpha</name>
    <name type="common">Zebra mussel</name>
    <name type="synonym">Mytilus polymorpha</name>
    <dbReference type="NCBI Taxonomy" id="45954"/>
    <lineage>
        <taxon>Eukaryota</taxon>
        <taxon>Metazoa</taxon>
        <taxon>Spiralia</taxon>
        <taxon>Lophotrochozoa</taxon>
        <taxon>Mollusca</taxon>
        <taxon>Bivalvia</taxon>
        <taxon>Autobranchia</taxon>
        <taxon>Heteroconchia</taxon>
        <taxon>Euheterodonta</taxon>
        <taxon>Imparidentia</taxon>
        <taxon>Neoheterodontei</taxon>
        <taxon>Myida</taxon>
        <taxon>Dreissenoidea</taxon>
        <taxon>Dreissenidae</taxon>
        <taxon>Dreissena</taxon>
    </lineage>
</organism>
<proteinExistence type="predicted"/>